<sequence>MLNDTDLYPLAGGGPPVTNGTHQPVTNVVHQSVANAVHQQVTINGTCPPLAGLTSKLPQDILKRITDSLSSADIAGLCRTCKADEAAFFQILYDRVIIYLRDYMMTGDINDQLNTVRTSSRALIQQIRDVTIFGPGGGSKRWITAFPRMALDTGADSAAWMWREALSVVDRWLLRLIPADNLEILRFGDDCPTFIPYVVLKTTSQFKFLTFLDMPFYNMEYDYFDAIPTTFFPDLRTFIARGVGTCPAIVTVHYIILATKRLERFAIYWHEPNILNGMNLSSPMIRRRFRNIDSVADLSDKAIYGPLLEHERLRSVNIGGGQGSNELAGLMRKKTIKELNVAWLVRCSRIFPKLHLSNPMPRLTKLTIRLCCNEDCAKSALNFANSVPAGLVTFVFHVRPDNGAFQDVDDFKFRNTSALGHFQWWNFYANAFVERHQRTLKELSVLVKPELRSDGYASTIPWEQAINYHRVKLDLMRTTWDISFSEAERTDDDPLGGAILINVDTRYYRILKLLNVQTLLVCPSNERRIAGCALYENHIALLIAQQFGNTASVRPVLREIGITTGNRWCGVHTIVWNNEAGEVADAGAEGPFTPQLVKQHLKLVPMV</sequence>
<name>A0AAD6J825_DREDA</name>
<evidence type="ECO:0008006" key="3">
    <source>
        <dbReference type="Google" id="ProtNLM"/>
    </source>
</evidence>
<keyword evidence="2" id="KW-1185">Reference proteome</keyword>
<reference evidence="1" key="1">
    <citation type="submission" date="2023-01" db="EMBL/GenBank/DDBJ databases">
        <title>The chitinases involved in constricting ring structure development in the nematode-trapping fungus Drechslerella dactyloides.</title>
        <authorList>
            <person name="Wang R."/>
            <person name="Zhang L."/>
            <person name="Tang P."/>
            <person name="Li S."/>
            <person name="Liang L."/>
        </authorList>
    </citation>
    <scope>NUCLEOTIDE SEQUENCE</scope>
    <source>
        <strain evidence="1">YMF1.00031</strain>
    </source>
</reference>
<accession>A0AAD6J825</accession>
<evidence type="ECO:0000313" key="1">
    <source>
        <dbReference type="EMBL" id="KAJ6264567.1"/>
    </source>
</evidence>
<organism evidence="1 2">
    <name type="scientific">Drechslerella dactyloides</name>
    <name type="common">Nematode-trapping fungus</name>
    <name type="synonym">Arthrobotrys dactyloides</name>
    <dbReference type="NCBI Taxonomy" id="74499"/>
    <lineage>
        <taxon>Eukaryota</taxon>
        <taxon>Fungi</taxon>
        <taxon>Dikarya</taxon>
        <taxon>Ascomycota</taxon>
        <taxon>Pezizomycotina</taxon>
        <taxon>Orbiliomycetes</taxon>
        <taxon>Orbiliales</taxon>
        <taxon>Orbiliaceae</taxon>
        <taxon>Drechslerella</taxon>
    </lineage>
</organism>
<gene>
    <name evidence="1" type="ORF">Dda_0714</name>
</gene>
<dbReference type="EMBL" id="JAQGDS010000001">
    <property type="protein sequence ID" value="KAJ6264567.1"/>
    <property type="molecule type" value="Genomic_DNA"/>
</dbReference>
<dbReference type="Proteomes" id="UP001221413">
    <property type="component" value="Unassembled WGS sequence"/>
</dbReference>
<protein>
    <recommendedName>
        <fullName evidence="3">F-box domain-containing protein</fullName>
    </recommendedName>
</protein>
<proteinExistence type="predicted"/>
<dbReference type="AlphaFoldDB" id="A0AAD6J825"/>
<evidence type="ECO:0000313" key="2">
    <source>
        <dbReference type="Proteomes" id="UP001221413"/>
    </source>
</evidence>
<comment type="caution">
    <text evidence="1">The sequence shown here is derived from an EMBL/GenBank/DDBJ whole genome shotgun (WGS) entry which is preliminary data.</text>
</comment>